<dbReference type="RefSeq" id="WP_187503593.1">
    <property type="nucleotide sequence ID" value="NZ_CP162536.1"/>
</dbReference>
<feature type="domain" description="Histidine kinase" evidence="2">
    <location>
        <begin position="246"/>
        <end position="461"/>
    </location>
</feature>
<sequence>MKIEDDHAVRATLVAGRAWIGAGLVSLVAALAMSLWPHSLFGSLHEAALASLLVLSTGLIAFGHRRISAGPGIGPADAQGGNRFRFSRIPFWEQDWSPIRRRLAGMAPRSDFATSGDAEIGEFASTIRTIAANGAAIVFTERVTPDEAASRYLPPFDDAVALAAVRAYLHGDVGFETETELETADGEAICVVVSFDFPDDPTGDVGVLMSAVDISPYKSSVPERSDEGALARTSIDADAMGILTTAIVDELCEHLSTVQISAESTVRWLGRADPDLMEVRKSIRNVLLANDRSAIIIRLARDFLRKSGTSLESLSLADLIDETALLMANELSAAGIDHELLIADDLPEITADRAAMQQLLMQLLAVAIEALKVEETLERRLTILANRHHDDEVIVAIEDNAGSIGPERLDPAAIPSAGIVSVERRRLAACRETVVAHGGKLRILRRPGLGSVISFTFPANGIGVGEADGEVPPSIEEYVTLQEELSPLRSAPHTKRY</sequence>
<dbReference type="Pfam" id="PF02518">
    <property type="entry name" value="HATPase_c"/>
    <property type="match status" value="1"/>
</dbReference>
<dbReference type="Gene3D" id="3.30.565.10">
    <property type="entry name" value="Histidine kinase-like ATPase, C-terminal domain"/>
    <property type="match status" value="1"/>
</dbReference>
<organism evidence="3 4">
    <name type="scientific">Sphingomonas albertensis</name>
    <dbReference type="NCBI Taxonomy" id="2762591"/>
    <lineage>
        <taxon>Bacteria</taxon>
        <taxon>Pseudomonadati</taxon>
        <taxon>Pseudomonadota</taxon>
        <taxon>Alphaproteobacteria</taxon>
        <taxon>Sphingomonadales</taxon>
        <taxon>Sphingomonadaceae</taxon>
        <taxon>Sphingomonas</taxon>
    </lineage>
</organism>
<dbReference type="InterPro" id="IPR003594">
    <property type="entry name" value="HATPase_dom"/>
</dbReference>
<evidence type="ECO:0000313" key="3">
    <source>
        <dbReference type="EMBL" id="MBC3941875.1"/>
    </source>
</evidence>
<name>A0ABR7AN38_9SPHN</name>
<dbReference type="Proteomes" id="UP000597613">
    <property type="component" value="Unassembled WGS sequence"/>
</dbReference>
<proteinExistence type="predicted"/>
<evidence type="ECO:0000313" key="4">
    <source>
        <dbReference type="Proteomes" id="UP000597613"/>
    </source>
</evidence>
<protein>
    <recommendedName>
        <fullName evidence="2">Histidine kinase domain-containing protein</fullName>
    </recommendedName>
</protein>
<keyword evidence="1" id="KW-0472">Membrane</keyword>
<keyword evidence="1" id="KW-0812">Transmembrane</keyword>
<feature type="transmembrane region" description="Helical" evidence="1">
    <location>
        <begin position="12"/>
        <end position="36"/>
    </location>
</feature>
<gene>
    <name evidence="3" type="ORF">H8S47_09300</name>
</gene>
<dbReference type="EMBL" id="JACONT010000017">
    <property type="protein sequence ID" value="MBC3941875.1"/>
    <property type="molecule type" value="Genomic_DNA"/>
</dbReference>
<evidence type="ECO:0000259" key="2">
    <source>
        <dbReference type="PROSITE" id="PS50109"/>
    </source>
</evidence>
<dbReference type="InterPro" id="IPR036890">
    <property type="entry name" value="HATPase_C_sf"/>
</dbReference>
<dbReference type="PROSITE" id="PS50109">
    <property type="entry name" value="HIS_KIN"/>
    <property type="match status" value="1"/>
</dbReference>
<evidence type="ECO:0000256" key="1">
    <source>
        <dbReference type="SAM" id="Phobius"/>
    </source>
</evidence>
<comment type="caution">
    <text evidence="3">The sequence shown here is derived from an EMBL/GenBank/DDBJ whole genome shotgun (WGS) entry which is preliminary data.</text>
</comment>
<dbReference type="SUPFAM" id="SSF55874">
    <property type="entry name" value="ATPase domain of HSP90 chaperone/DNA topoisomerase II/histidine kinase"/>
    <property type="match status" value="1"/>
</dbReference>
<dbReference type="InterPro" id="IPR005467">
    <property type="entry name" value="His_kinase_dom"/>
</dbReference>
<keyword evidence="1" id="KW-1133">Transmembrane helix</keyword>
<reference evidence="3 4" key="1">
    <citation type="submission" date="2020-08" db="EMBL/GenBank/DDBJ databases">
        <title>Putative novel bacterial strains isolated from necrotic wheat leaf tissues caused by Xanthomonas translucens.</title>
        <authorList>
            <person name="Tambong J.T."/>
        </authorList>
    </citation>
    <scope>NUCLEOTIDE SEQUENCE [LARGE SCALE GENOMIC DNA]</scope>
    <source>
        <strain evidence="4">DOAB 1063</strain>
    </source>
</reference>
<accession>A0ABR7AN38</accession>
<keyword evidence="4" id="KW-1185">Reference proteome</keyword>